<protein>
    <submittedName>
        <fullName evidence="6">LysR family transcriptional regulator</fullName>
    </submittedName>
</protein>
<dbReference type="InterPro" id="IPR036390">
    <property type="entry name" value="WH_DNA-bd_sf"/>
</dbReference>
<dbReference type="InterPro" id="IPR036388">
    <property type="entry name" value="WH-like_DNA-bd_sf"/>
</dbReference>
<dbReference type="Gene3D" id="3.40.190.290">
    <property type="match status" value="1"/>
</dbReference>
<evidence type="ECO:0000259" key="5">
    <source>
        <dbReference type="PROSITE" id="PS50931"/>
    </source>
</evidence>
<dbReference type="PANTHER" id="PTHR30537">
    <property type="entry name" value="HTH-TYPE TRANSCRIPTIONAL REGULATOR"/>
    <property type="match status" value="1"/>
</dbReference>
<dbReference type="InterPro" id="IPR005119">
    <property type="entry name" value="LysR_subst-bd"/>
</dbReference>
<dbReference type="SUPFAM" id="SSF53850">
    <property type="entry name" value="Periplasmic binding protein-like II"/>
    <property type="match status" value="1"/>
</dbReference>
<dbReference type="SUPFAM" id="SSF46785">
    <property type="entry name" value="Winged helix' DNA-binding domain"/>
    <property type="match status" value="1"/>
</dbReference>
<dbReference type="Gene3D" id="1.10.10.10">
    <property type="entry name" value="Winged helix-like DNA-binding domain superfamily/Winged helix DNA-binding domain"/>
    <property type="match status" value="1"/>
</dbReference>
<dbReference type="PROSITE" id="PS50931">
    <property type="entry name" value="HTH_LYSR"/>
    <property type="match status" value="1"/>
</dbReference>
<comment type="caution">
    <text evidence="6">The sequence shown here is derived from an EMBL/GenBank/DDBJ whole genome shotgun (WGS) entry which is preliminary data.</text>
</comment>
<dbReference type="Pfam" id="PF03466">
    <property type="entry name" value="LysR_substrate"/>
    <property type="match status" value="1"/>
</dbReference>
<organism evidence="6 7">
    <name type="scientific">Cupriavidus plantarum</name>
    <dbReference type="NCBI Taxonomy" id="942865"/>
    <lineage>
        <taxon>Bacteria</taxon>
        <taxon>Pseudomonadati</taxon>
        <taxon>Pseudomonadota</taxon>
        <taxon>Betaproteobacteria</taxon>
        <taxon>Burkholderiales</taxon>
        <taxon>Burkholderiaceae</taxon>
        <taxon>Cupriavidus</taxon>
    </lineage>
</organism>
<accession>A0A316F0M3</accession>
<dbReference type="GO" id="GO:0003677">
    <property type="term" value="F:DNA binding"/>
    <property type="evidence" value="ECO:0007669"/>
    <property type="project" value="UniProtKB-KW"/>
</dbReference>
<evidence type="ECO:0000313" key="6">
    <source>
        <dbReference type="EMBL" id="PWK37822.1"/>
    </source>
</evidence>
<dbReference type="FunFam" id="1.10.10.10:FF:000001">
    <property type="entry name" value="LysR family transcriptional regulator"/>
    <property type="match status" value="1"/>
</dbReference>
<sequence length="308" mass="33781">MDYNDLAAFVAVVKAGGFRDAARARGVSASSLSIAIRRLEARLDLRLLNRTTRSVAATEAGQRLLERLTPLFGEMEAALDVLNRYRDSPSGTLRLNVPASAARTLLPQLLPEFLRAYRDIRVEVVVEDGFVDLLSIGCDAGIRYDEALEQDMIALPIGPRFQQFTTAASPAYLAEYGTPAHPRELLSHMTLRGQFSGGAKPAWQFERDGEVVRIDAPSRLLVRPGAALGLIIESAVAGLGIVHLFEEMLQPAVESGALVPILTDWKQRFPGPFLYYAGRRHIPAPLAAFIDWIRARNPGSPDLSPLRD</sequence>
<keyword evidence="2" id="KW-0805">Transcription regulation</keyword>
<evidence type="ECO:0000313" key="7">
    <source>
        <dbReference type="Proteomes" id="UP000245754"/>
    </source>
</evidence>
<dbReference type="InterPro" id="IPR000847">
    <property type="entry name" value="LysR_HTH_N"/>
</dbReference>
<dbReference type="GO" id="GO:0003700">
    <property type="term" value="F:DNA-binding transcription factor activity"/>
    <property type="evidence" value="ECO:0007669"/>
    <property type="project" value="InterPro"/>
</dbReference>
<dbReference type="AlphaFoldDB" id="A0A316F0M3"/>
<name>A0A316F0M3_9BURK</name>
<dbReference type="InterPro" id="IPR058163">
    <property type="entry name" value="LysR-type_TF_proteobact-type"/>
</dbReference>
<evidence type="ECO:0000256" key="3">
    <source>
        <dbReference type="ARBA" id="ARBA00023125"/>
    </source>
</evidence>
<proteinExistence type="inferred from homology"/>
<reference evidence="6 7" key="1">
    <citation type="submission" date="2018-05" db="EMBL/GenBank/DDBJ databases">
        <title>Genomic Encyclopedia of Type Strains, Phase IV (KMG-V): Genome sequencing to study the core and pangenomes of soil and plant-associated prokaryotes.</title>
        <authorList>
            <person name="Whitman W."/>
        </authorList>
    </citation>
    <scope>NUCLEOTIDE SEQUENCE [LARGE SCALE GENOMIC DNA]</scope>
    <source>
        <strain evidence="6 7">SLV-132</strain>
    </source>
</reference>
<dbReference type="EMBL" id="QGGT01000001">
    <property type="protein sequence ID" value="PWK37822.1"/>
    <property type="molecule type" value="Genomic_DNA"/>
</dbReference>
<evidence type="ECO:0000256" key="4">
    <source>
        <dbReference type="ARBA" id="ARBA00023163"/>
    </source>
</evidence>
<dbReference type="RefSeq" id="WP_109581494.1">
    <property type="nucleotide sequence ID" value="NZ_QGGT01000001.1"/>
</dbReference>
<comment type="similarity">
    <text evidence="1">Belongs to the LysR transcriptional regulatory family.</text>
</comment>
<gene>
    <name evidence="6" type="ORF">C7419_1011708</name>
</gene>
<evidence type="ECO:0000256" key="2">
    <source>
        <dbReference type="ARBA" id="ARBA00023015"/>
    </source>
</evidence>
<evidence type="ECO:0000256" key="1">
    <source>
        <dbReference type="ARBA" id="ARBA00009437"/>
    </source>
</evidence>
<keyword evidence="3" id="KW-0238">DNA-binding</keyword>
<feature type="domain" description="HTH lysR-type" evidence="5">
    <location>
        <begin position="1"/>
        <end position="58"/>
    </location>
</feature>
<dbReference type="Proteomes" id="UP000245754">
    <property type="component" value="Unassembled WGS sequence"/>
</dbReference>
<keyword evidence="4" id="KW-0804">Transcription</keyword>
<dbReference type="PANTHER" id="PTHR30537:SF5">
    <property type="entry name" value="HTH-TYPE TRANSCRIPTIONAL ACTIVATOR TTDR-RELATED"/>
    <property type="match status" value="1"/>
</dbReference>
<dbReference type="Pfam" id="PF00126">
    <property type="entry name" value="HTH_1"/>
    <property type="match status" value="1"/>
</dbReference>
<keyword evidence="7" id="KW-1185">Reference proteome</keyword>